<proteinExistence type="predicted"/>
<accession>A0AAJ8BVY1</accession>
<dbReference type="RefSeq" id="XP_059604673.1">
    <property type="nucleotide sequence ID" value="XM_059744197.1"/>
</dbReference>
<sequence>MCMSYLLGLNCTTTTTTYYLFAYLFPASYKVPYPSRSRYHQFGRVQDTHLEAKVPTPRLSSKCEVDRFHPIPRVQSIVESAGDDDGDDQGDEGLSMQAICPQRGLPVRIIPHCREKALSK</sequence>
<gene>
    <name evidence="1" type="ORF">An14g03830</name>
</gene>
<dbReference type="AlphaFoldDB" id="A0AAJ8BVY1"/>
<organism evidence="1">
    <name type="scientific">Aspergillus niger</name>
    <dbReference type="NCBI Taxonomy" id="5061"/>
    <lineage>
        <taxon>Eukaryota</taxon>
        <taxon>Fungi</taxon>
        <taxon>Dikarya</taxon>
        <taxon>Ascomycota</taxon>
        <taxon>Pezizomycotina</taxon>
        <taxon>Eurotiomycetes</taxon>
        <taxon>Eurotiomycetidae</taxon>
        <taxon>Eurotiales</taxon>
        <taxon>Aspergillaceae</taxon>
        <taxon>Aspergillus</taxon>
        <taxon>Aspergillus subgen. Circumdati</taxon>
    </lineage>
</organism>
<reference evidence="1" key="1">
    <citation type="submission" date="2025-02" db="EMBL/GenBank/DDBJ databases">
        <authorList>
            <consortium name="NCBI Genome Project"/>
        </authorList>
    </citation>
    <scope>NUCLEOTIDE SEQUENCE</scope>
</reference>
<dbReference type="VEuPathDB" id="FungiDB:An14g03830"/>
<evidence type="ECO:0000313" key="1">
    <source>
        <dbReference type="RefSeq" id="XP_059604673.1"/>
    </source>
</evidence>
<name>A0AAJ8BVY1_ASPNG</name>
<dbReference type="GeneID" id="84592969"/>
<dbReference type="KEGG" id="ang:An14g03830"/>
<reference evidence="1" key="2">
    <citation type="submission" date="2025-08" db="UniProtKB">
        <authorList>
            <consortium name="RefSeq"/>
        </authorList>
    </citation>
    <scope>IDENTIFICATION</scope>
</reference>
<protein>
    <submittedName>
        <fullName evidence="1">Uncharacterized protein</fullName>
    </submittedName>
</protein>